<feature type="signal peptide" evidence="1">
    <location>
        <begin position="1"/>
        <end position="22"/>
    </location>
</feature>
<name>A0A0H3AH71_VIBC3</name>
<dbReference type="OrthoDB" id="5906639at2"/>
<dbReference type="KEGG" id="vcr:VC395_0948"/>
<feature type="chain" id="PRO_5030008127" description="DUF4476 domain-containing protein" evidence="1">
    <location>
        <begin position="23"/>
        <end position="201"/>
    </location>
</feature>
<gene>
    <name evidence="2" type="ordered locus">VC0395_A0457</name>
</gene>
<evidence type="ECO:0000313" key="2">
    <source>
        <dbReference type="EMBL" id="ABQ20334.1"/>
    </source>
</evidence>
<dbReference type="KEGG" id="vco:VC0395_A0457"/>
<dbReference type="RefSeq" id="WP_000805820.1">
    <property type="nucleotide sequence ID" value="NC_009457.1"/>
</dbReference>
<evidence type="ECO:0000313" key="3">
    <source>
        <dbReference type="Proteomes" id="UP000000249"/>
    </source>
</evidence>
<dbReference type="AlphaFoldDB" id="A0A0H3AH71"/>
<dbReference type="GeneID" id="69720361"/>
<protein>
    <recommendedName>
        <fullName evidence="4">DUF4476 domain-containing protein</fullName>
    </recommendedName>
</protein>
<dbReference type="Proteomes" id="UP000000249">
    <property type="component" value="Chromosome 1"/>
</dbReference>
<evidence type="ECO:0000256" key="1">
    <source>
        <dbReference type="SAM" id="SignalP"/>
    </source>
</evidence>
<sequence length="201" mass="20581">MKPVPLPLVLLIAFFPSMNAFAESEINTTASFDPALCTQESQLNSALNQTTDLLTTVASLMVTCPENAVQIAALASNLNPSLTREIYLVLFSDVVDDQRVQLAVDAVRSIVQEQRADVVQAAIESAPQELAQAIVDAVAEAGLMDPTEIIIAAIAGGADPGSITEPTAAGIATPPPIALAPGLTNTFGTGNGNGGGTASPN</sequence>
<dbReference type="PATRIC" id="fig|345073.21.peg.917"/>
<proteinExistence type="predicted"/>
<reference evidence="2 3" key="1">
    <citation type="submission" date="2007-03" db="EMBL/GenBank/DDBJ databases">
        <authorList>
            <person name="Heidelberg J."/>
        </authorList>
    </citation>
    <scope>NUCLEOTIDE SEQUENCE [LARGE SCALE GENOMIC DNA]</scope>
    <source>
        <strain evidence="3">ATCC 39541 / Classical Ogawa 395 / O395</strain>
    </source>
</reference>
<dbReference type="EMBL" id="CP000627">
    <property type="protein sequence ID" value="ABQ20334.1"/>
    <property type="molecule type" value="Genomic_DNA"/>
</dbReference>
<organism evidence="2 3">
    <name type="scientific">Vibrio cholerae serotype O1 (strain ATCC 39541 / Classical Ogawa 395 / O395)</name>
    <dbReference type="NCBI Taxonomy" id="345073"/>
    <lineage>
        <taxon>Bacteria</taxon>
        <taxon>Pseudomonadati</taxon>
        <taxon>Pseudomonadota</taxon>
        <taxon>Gammaproteobacteria</taxon>
        <taxon>Vibrionales</taxon>
        <taxon>Vibrionaceae</taxon>
        <taxon>Vibrio</taxon>
    </lineage>
</organism>
<evidence type="ECO:0008006" key="4">
    <source>
        <dbReference type="Google" id="ProtNLM"/>
    </source>
</evidence>
<keyword evidence="1" id="KW-0732">Signal</keyword>
<dbReference type="eggNOG" id="ENOG5033N6I">
    <property type="taxonomic scope" value="Bacteria"/>
</dbReference>
<accession>A0A0H3AH71</accession>